<evidence type="ECO:0000259" key="4">
    <source>
        <dbReference type="Pfam" id="PF07992"/>
    </source>
</evidence>
<reference evidence="5 6" key="1">
    <citation type="journal article" date="2024" name="IMA Fungus">
        <title>Apiospora arundinis, a panoply of carbohydrate-active enzymes and secondary metabolites.</title>
        <authorList>
            <person name="Sorensen T."/>
            <person name="Petersen C."/>
            <person name="Muurmann A.T."/>
            <person name="Christiansen J.V."/>
            <person name="Brundto M.L."/>
            <person name="Overgaard C.K."/>
            <person name="Boysen A.T."/>
            <person name="Wollenberg R.D."/>
            <person name="Larsen T.O."/>
            <person name="Sorensen J.L."/>
            <person name="Nielsen K.L."/>
            <person name="Sondergaard T.E."/>
        </authorList>
    </citation>
    <scope>NUCLEOTIDE SEQUENCE [LARGE SCALE GENOMIC DNA]</scope>
    <source>
        <strain evidence="5 6">AAU 773</strain>
    </source>
</reference>
<dbReference type="PRINTS" id="PR00368">
    <property type="entry name" value="FADPNR"/>
</dbReference>
<gene>
    <name evidence="5" type="ORF">PGQ11_012748</name>
</gene>
<evidence type="ECO:0000313" key="5">
    <source>
        <dbReference type="EMBL" id="KAK8856836.1"/>
    </source>
</evidence>
<dbReference type="InterPro" id="IPR050097">
    <property type="entry name" value="Ferredoxin-NADP_redctase_2"/>
</dbReference>
<feature type="domain" description="FAD/NAD(P)-binding" evidence="4">
    <location>
        <begin position="9"/>
        <end position="145"/>
    </location>
</feature>
<evidence type="ECO:0000256" key="1">
    <source>
        <dbReference type="ARBA" id="ARBA00009333"/>
    </source>
</evidence>
<protein>
    <submittedName>
        <fullName evidence="5">Thioredoxin reductase glit</fullName>
    </submittedName>
</protein>
<dbReference type="Gene3D" id="3.50.50.60">
    <property type="entry name" value="FAD/NAD(P)-binding domain"/>
    <property type="match status" value="2"/>
</dbReference>
<dbReference type="PANTHER" id="PTHR48105">
    <property type="entry name" value="THIOREDOXIN REDUCTASE 1-RELATED-RELATED"/>
    <property type="match status" value="1"/>
</dbReference>
<accession>A0ABR2I3C6</accession>
<evidence type="ECO:0000313" key="6">
    <source>
        <dbReference type="Proteomes" id="UP001390339"/>
    </source>
</evidence>
<proteinExistence type="inferred from homology"/>
<evidence type="ECO:0000256" key="3">
    <source>
        <dbReference type="ARBA" id="ARBA00023002"/>
    </source>
</evidence>
<comment type="similarity">
    <text evidence="1">Belongs to the class-II pyridine nucleotide-disulfide oxidoreductase family.</text>
</comment>
<sequence>MSLTAEPMHDVLIIGGGPAGLAAALALCRQNHNSIVFDSGIYRNRFASEMHMVSTWDHRSPGDFLAAGRAELTKRYPDLCTVVNSEIATIKRVSAPGAPSIFEASDAAGTNKWRGRKVILATGVRDLLPFIDGIEDCWGHGVIHCLLCHGHEQRGAESVAVLALDGFAESSGILRVVRSCKQFAKRVRIYTNGNKRVATQLRPVAASVPGCDVEAGDIERFEMVKSASEGGNEEERLHIVLEGADEDDGPAKEHTHSFAMYHAGTEQASSLVGDLGVQLNDEGDIKLGAFAETSQPGVFAAGDCASRHKFVTTASSNGFRAGDGAAQQLQAEGAEIAA</sequence>
<dbReference type="SUPFAM" id="SSF51905">
    <property type="entry name" value="FAD/NAD(P)-binding domain"/>
    <property type="match status" value="1"/>
</dbReference>
<dbReference type="PRINTS" id="PR00469">
    <property type="entry name" value="PNDRDTASEII"/>
</dbReference>
<dbReference type="Proteomes" id="UP001390339">
    <property type="component" value="Unassembled WGS sequence"/>
</dbReference>
<feature type="domain" description="FAD/NAD(P)-binding" evidence="4">
    <location>
        <begin position="259"/>
        <end position="318"/>
    </location>
</feature>
<evidence type="ECO:0000256" key="2">
    <source>
        <dbReference type="ARBA" id="ARBA00022630"/>
    </source>
</evidence>
<keyword evidence="6" id="KW-1185">Reference proteome</keyword>
<keyword evidence="2" id="KW-0285">Flavoprotein</keyword>
<dbReference type="EMBL" id="JAPCWZ010000007">
    <property type="protein sequence ID" value="KAK8856836.1"/>
    <property type="molecule type" value="Genomic_DNA"/>
</dbReference>
<organism evidence="5 6">
    <name type="scientific">Apiospora arundinis</name>
    <dbReference type="NCBI Taxonomy" id="335852"/>
    <lineage>
        <taxon>Eukaryota</taxon>
        <taxon>Fungi</taxon>
        <taxon>Dikarya</taxon>
        <taxon>Ascomycota</taxon>
        <taxon>Pezizomycotina</taxon>
        <taxon>Sordariomycetes</taxon>
        <taxon>Xylariomycetidae</taxon>
        <taxon>Amphisphaeriales</taxon>
        <taxon>Apiosporaceae</taxon>
        <taxon>Apiospora</taxon>
    </lineage>
</organism>
<dbReference type="InterPro" id="IPR036188">
    <property type="entry name" value="FAD/NAD-bd_sf"/>
</dbReference>
<keyword evidence="3" id="KW-0560">Oxidoreductase</keyword>
<dbReference type="Pfam" id="PF07992">
    <property type="entry name" value="Pyr_redox_2"/>
    <property type="match status" value="2"/>
</dbReference>
<dbReference type="InterPro" id="IPR023753">
    <property type="entry name" value="FAD/NAD-binding_dom"/>
</dbReference>
<name>A0ABR2I3C6_9PEZI</name>
<comment type="caution">
    <text evidence="5">The sequence shown here is derived from an EMBL/GenBank/DDBJ whole genome shotgun (WGS) entry which is preliminary data.</text>
</comment>